<keyword evidence="2" id="KW-0813">Transport</keyword>
<dbReference type="PROSITE" id="PS50893">
    <property type="entry name" value="ABC_TRANSPORTER_2"/>
    <property type="match status" value="1"/>
</dbReference>
<accession>A0A1H8TX99</accession>
<evidence type="ECO:0000256" key="2">
    <source>
        <dbReference type="ARBA" id="ARBA00022448"/>
    </source>
</evidence>
<sequence length="231" mass="25605">MLVTNELHAYYGKSHVLRGVSMEVRAGEIVSLVGRNGVGRSTLCKSIMGLVPPVGDIHFDGRRVTGQPPHRIAHLGVGYVPEDRAIFPGLTVIENLELGVKRRSDAARWGYDEVFRRFPRLQERRDTPAEALSGGEQQMLTMARTLMGNPRCIMVDEPTEGLAPRVVAELAELLKEIAAEGIAVLLVEQKLSIAKQISHRMYVMGDGRIVFDGTPAQLEDSPDIRKEWLEV</sequence>
<dbReference type="GO" id="GO:0005524">
    <property type="term" value="F:ATP binding"/>
    <property type="evidence" value="ECO:0007669"/>
    <property type="project" value="UniProtKB-KW"/>
</dbReference>
<dbReference type="PROSITE" id="PS00211">
    <property type="entry name" value="ABC_TRANSPORTER_1"/>
    <property type="match status" value="1"/>
</dbReference>
<reference evidence="7 8" key="1">
    <citation type="submission" date="2016-10" db="EMBL/GenBank/DDBJ databases">
        <authorList>
            <person name="de Groot N.N."/>
        </authorList>
    </citation>
    <scope>NUCLEOTIDE SEQUENCE [LARGE SCALE GENOMIC DNA]</scope>
    <source>
        <strain evidence="7 8">CGMCC 1.6291</strain>
    </source>
</reference>
<dbReference type="PANTHER" id="PTHR43820">
    <property type="entry name" value="HIGH-AFFINITY BRANCHED-CHAIN AMINO ACID TRANSPORT ATP-BINDING PROTEIN LIVF"/>
    <property type="match status" value="1"/>
</dbReference>
<dbReference type="InterPro" id="IPR017871">
    <property type="entry name" value="ABC_transporter-like_CS"/>
</dbReference>
<dbReference type="InterPro" id="IPR003439">
    <property type="entry name" value="ABC_transporter-like_ATP-bd"/>
</dbReference>
<dbReference type="InterPro" id="IPR003593">
    <property type="entry name" value="AAA+_ATPase"/>
</dbReference>
<dbReference type="InterPro" id="IPR052156">
    <property type="entry name" value="BCAA_Transport_ATP-bd_LivF"/>
</dbReference>
<protein>
    <submittedName>
        <fullName evidence="7">Amino acid/amide ABC transporter ATP-binding protein 2, HAAT family</fullName>
    </submittedName>
</protein>
<proteinExistence type="inferred from homology"/>
<dbReference type="EMBL" id="FOEG01000005">
    <property type="protein sequence ID" value="SEO95650.1"/>
    <property type="molecule type" value="Genomic_DNA"/>
</dbReference>
<evidence type="ECO:0000256" key="5">
    <source>
        <dbReference type="ARBA" id="ARBA00022970"/>
    </source>
</evidence>
<dbReference type="GO" id="GO:0015807">
    <property type="term" value="P:L-amino acid transport"/>
    <property type="evidence" value="ECO:0007669"/>
    <property type="project" value="TreeGrafter"/>
</dbReference>
<dbReference type="PANTHER" id="PTHR43820:SF2">
    <property type="entry name" value="ABC TRANSPORTER ATP-BINDING PROTEIN"/>
    <property type="match status" value="1"/>
</dbReference>
<dbReference type="GO" id="GO:0016887">
    <property type="term" value="F:ATP hydrolysis activity"/>
    <property type="evidence" value="ECO:0007669"/>
    <property type="project" value="InterPro"/>
</dbReference>
<dbReference type="OrthoDB" id="9776369at2"/>
<evidence type="ECO:0000313" key="7">
    <source>
        <dbReference type="EMBL" id="SEO95650.1"/>
    </source>
</evidence>
<evidence type="ECO:0000313" key="8">
    <source>
        <dbReference type="Proteomes" id="UP000199657"/>
    </source>
</evidence>
<keyword evidence="8" id="KW-1185">Reference proteome</keyword>
<dbReference type="Pfam" id="PF00005">
    <property type="entry name" value="ABC_tran"/>
    <property type="match status" value="1"/>
</dbReference>
<evidence type="ECO:0000256" key="3">
    <source>
        <dbReference type="ARBA" id="ARBA00022741"/>
    </source>
</evidence>
<dbReference type="AlphaFoldDB" id="A0A1H8TX99"/>
<dbReference type="SUPFAM" id="SSF52540">
    <property type="entry name" value="P-loop containing nucleoside triphosphate hydrolases"/>
    <property type="match status" value="1"/>
</dbReference>
<evidence type="ECO:0000256" key="1">
    <source>
        <dbReference type="ARBA" id="ARBA00005417"/>
    </source>
</evidence>
<keyword evidence="3" id="KW-0547">Nucleotide-binding</keyword>
<evidence type="ECO:0000256" key="4">
    <source>
        <dbReference type="ARBA" id="ARBA00022840"/>
    </source>
</evidence>
<feature type="domain" description="ABC transporter" evidence="6">
    <location>
        <begin position="2"/>
        <end position="231"/>
    </location>
</feature>
<keyword evidence="5" id="KW-0029">Amino-acid transport</keyword>
<evidence type="ECO:0000259" key="6">
    <source>
        <dbReference type="PROSITE" id="PS50893"/>
    </source>
</evidence>
<dbReference type="GO" id="GO:0015658">
    <property type="term" value="F:branched-chain amino acid transmembrane transporter activity"/>
    <property type="evidence" value="ECO:0007669"/>
    <property type="project" value="TreeGrafter"/>
</dbReference>
<dbReference type="Gene3D" id="3.40.50.300">
    <property type="entry name" value="P-loop containing nucleotide triphosphate hydrolases"/>
    <property type="match status" value="1"/>
</dbReference>
<keyword evidence="4 7" id="KW-0067">ATP-binding</keyword>
<dbReference type="SMART" id="SM00382">
    <property type="entry name" value="AAA"/>
    <property type="match status" value="1"/>
</dbReference>
<comment type="similarity">
    <text evidence="1">Belongs to the ABC transporter superfamily.</text>
</comment>
<organism evidence="7 8">
    <name type="scientific">Aquisalimonas asiatica</name>
    <dbReference type="NCBI Taxonomy" id="406100"/>
    <lineage>
        <taxon>Bacteria</taxon>
        <taxon>Pseudomonadati</taxon>
        <taxon>Pseudomonadota</taxon>
        <taxon>Gammaproteobacteria</taxon>
        <taxon>Chromatiales</taxon>
        <taxon>Ectothiorhodospiraceae</taxon>
        <taxon>Aquisalimonas</taxon>
    </lineage>
</organism>
<gene>
    <name evidence="7" type="ORF">SAMN04488052_1058</name>
</gene>
<dbReference type="STRING" id="406100.SAMN04488052_1058"/>
<dbReference type="RefSeq" id="WP_091644137.1">
    <property type="nucleotide sequence ID" value="NZ_FOEG01000005.1"/>
</dbReference>
<dbReference type="CDD" id="cd03224">
    <property type="entry name" value="ABC_TM1139_LivF_branched"/>
    <property type="match status" value="1"/>
</dbReference>
<dbReference type="InterPro" id="IPR027417">
    <property type="entry name" value="P-loop_NTPase"/>
</dbReference>
<dbReference type="Proteomes" id="UP000199657">
    <property type="component" value="Unassembled WGS sequence"/>
</dbReference>
<name>A0A1H8TX99_9GAMM</name>